<keyword evidence="2" id="KW-1185">Reference proteome</keyword>
<name>A0A1H2PPZ3_9BURK</name>
<sequence>MLAQWKDVHVDEGEWHIPIEISKTGKPDIVYLSIQAPTLFKELKPLAGSSDWVLQAHRQTSVHVHRPHLTSRYKTG</sequence>
<dbReference type="Proteomes" id="UP000243719">
    <property type="component" value="Unassembled WGS sequence"/>
</dbReference>
<organism evidence="1 2">
    <name type="scientific">Chitinasiproducens palmae</name>
    <dbReference type="NCBI Taxonomy" id="1770053"/>
    <lineage>
        <taxon>Bacteria</taxon>
        <taxon>Pseudomonadati</taxon>
        <taxon>Pseudomonadota</taxon>
        <taxon>Betaproteobacteria</taxon>
        <taxon>Burkholderiales</taxon>
        <taxon>Burkholderiaceae</taxon>
        <taxon>Chitinasiproducens</taxon>
    </lineage>
</organism>
<dbReference type="GO" id="GO:0003677">
    <property type="term" value="F:DNA binding"/>
    <property type="evidence" value="ECO:0007669"/>
    <property type="project" value="InterPro"/>
</dbReference>
<accession>A0A1H2PPZ3</accession>
<dbReference type="STRING" id="1770053.SAMN05216551_10571"/>
<protein>
    <submittedName>
        <fullName evidence="1">Uncharacterized protein</fullName>
    </submittedName>
</protein>
<proteinExistence type="predicted"/>
<evidence type="ECO:0000313" key="1">
    <source>
        <dbReference type="EMBL" id="SDV48413.1"/>
    </source>
</evidence>
<gene>
    <name evidence="1" type="ORF">SAMN05216551_10571</name>
</gene>
<reference evidence="2" key="1">
    <citation type="submission" date="2016-09" db="EMBL/GenBank/DDBJ databases">
        <authorList>
            <person name="Varghese N."/>
            <person name="Submissions S."/>
        </authorList>
    </citation>
    <scope>NUCLEOTIDE SEQUENCE [LARGE SCALE GENOMIC DNA]</scope>
    <source>
        <strain evidence="2">JS23</strain>
    </source>
</reference>
<dbReference type="SUPFAM" id="SSF56349">
    <property type="entry name" value="DNA breaking-rejoining enzymes"/>
    <property type="match status" value="1"/>
</dbReference>
<dbReference type="EMBL" id="FNLO01000005">
    <property type="protein sequence ID" value="SDV48413.1"/>
    <property type="molecule type" value="Genomic_DNA"/>
</dbReference>
<evidence type="ECO:0000313" key="2">
    <source>
        <dbReference type="Proteomes" id="UP000243719"/>
    </source>
</evidence>
<dbReference type="InterPro" id="IPR011010">
    <property type="entry name" value="DNA_brk_join_enz"/>
</dbReference>
<dbReference type="AlphaFoldDB" id="A0A1H2PPZ3"/>